<accession>A0A6I9WRF1</accession>
<evidence type="ECO:0000313" key="2">
    <source>
        <dbReference type="Proteomes" id="UP000504615"/>
    </source>
</evidence>
<feature type="compositionally biased region" description="Acidic residues" evidence="1">
    <location>
        <begin position="52"/>
        <end position="61"/>
    </location>
</feature>
<dbReference type="AlphaFoldDB" id="A0A6I9WRF1"/>
<proteinExistence type="predicted"/>
<name>A0A6I9WRF1_9HYME</name>
<protein>
    <submittedName>
        <fullName evidence="3">Prostatic spermine-binding protein-like</fullName>
    </submittedName>
</protein>
<gene>
    <name evidence="3" type="primary">LOC105425394</name>
</gene>
<dbReference type="KEGG" id="pbar:105425394"/>
<keyword evidence="2" id="KW-1185">Reference proteome</keyword>
<feature type="compositionally biased region" description="Acidic residues" evidence="1">
    <location>
        <begin position="75"/>
        <end position="89"/>
    </location>
</feature>
<evidence type="ECO:0000313" key="3">
    <source>
        <dbReference type="RefSeq" id="XP_011634435.1"/>
    </source>
</evidence>
<sequence>MAGVGVRLGGTKLLRVEASESSCKHDTAPQIQAVVENEDGDDRANGSKGSSEDDVEYDYDDGGGGGGGGDNGGGNDDEDNDNNDNDETGDVDRDTHLYKDVLWYLYEDVLYDESMFLEI</sequence>
<reference evidence="3" key="1">
    <citation type="submission" date="2025-08" db="UniProtKB">
        <authorList>
            <consortium name="RefSeq"/>
        </authorList>
    </citation>
    <scope>IDENTIFICATION</scope>
</reference>
<feature type="compositionally biased region" description="Gly residues" evidence="1">
    <location>
        <begin position="62"/>
        <end position="74"/>
    </location>
</feature>
<feature type="compositionally biased region" description="Basic and acidic residues" evidence="1">
    <location>
        <begin position="17"/>
        <end position="27"/>
    </location>
</feature>
<evidence type="ECO:0000256" key="1">
    <source>
        <dbReference type="SAM" id="MobiDB-lite"/>
    </source>
</evidence>
<feature type="region of interest" description="Disordered" evidence="1">
    <location>
        <begin position="17"/>
        <end position="93"/>
    </location>
</feature>
<dbReference type="RefSeq" id="XP_011634435.1">
    <property type="nucleotide sequence ID" value="XM_011636133.1"/>
</dbReference>
<dbReference type="Proteomes" id="UP000504615">
    <property type="component" value="Unplaced"/>
</dbReference>
<organism evidence="2 3">
    <name type="scientific">Pogonomyrmex barbatus</name>
    <name type="common">red harvester ant</name>
    <dbReference type="NCBI Taxonomy" id="144034"/>
    <lineage>
        <taxon>Eukaryota</taxon>
        <taxon>Metazoa</taxon>
        <taxon>Ecdysozoa</taxon>
        <taxon>Arthropoda</taxon>
        <taxon>Hexapoda</taxon>
        <taxon>Insecta</taxon>
        <taxon>Pterygota</taxon>
        <taxon>Neoptera</taxon>
        <taxon>Endopterygota</taxon>
        <taxon>Hymenoptera</taxon>
        <taxon>Apocrita</taxon>
        <taxon>Aculeata</taxon>
        <taxon>Formicoidea</taxon>
        <taxon>Formicidae</taxon>
        <taxon>Myrmicinae</taxon>
        <taxon>Pogonomyrmex</taxon>
    </lineage>
</organism>
<dbReference type="GeneID" id="105425394"/>